<keyword evidence="3" id="KW-0732">Signal</keyword>
<feature type="transmembrane region" description="Helical" evidence="2">
    <location>
        <begin position="686"/>
        <end position="704"/>
    </location>
</feature>
<dbReference type="Proteomes" id="UP001183176">
    <property type="component" value="Unassembled WGS sequence"/>
</dbReference>
<keyword evidence="2" id="KW-0812">Transmembrane</keyword>
<name>A0ABU2JB94_9ACTN</name>
<comment type="caution">
    <text evidence="4">The sequence shown here is derived from an EMBL/GenBank/DDBJ whole genome shotgun (WGS) entry which is preliminary data.</text>
</comment>
<protein>
    <recommendedName>
        <fullName evidence="6">Glycoprotein</fullName>
    </recommendedName>
</protein>
<evidence type="ECO:0008006" key="6">
    <source>
        <dbReference type="Google" id="ProtNLM"/>
    </source>
</evidence>
<reference evidence="5" key="1">
    <citation type="submission" date="2023-07" db="EMBL/GenBank/DDBJ databases">
        <title>30 novel species of actinomycetes from the DSMZ collection.</title>
        <authorList>
            <person name="Nouioui I."/>
        </authorList>
    </citation>
    <scope>NUCLEOTIDE SEQUENCE [LARGE SCALE GENOMIC DNA]</scope>
    <source>
        <strain evidence="5">DSM 44399</strain>
    </source>
</reference>
<evidence type="ECO:0000256" key="3">
    <source>
        <dbReference type="SAM" id="SignalP"/>
    </source>
</evidence>
<evidence type="ECO:0000256" key="2">
    <source>
        <dbReference type="SAM" id="Phobius"/>
    </source>
</evidence>
<feature type="region of interest" description="Disordered" evidence="1">
    <location>
        <begin position="709"/>
        <end position="742"/>
    </location>
</feature>
<accession>A0ABU2JB94</accession>
<evidence type="ECO:0000313" key="4">
    <source>
        <dbReference type="EMBL" id="MDT0262260.1"/>
    </source>
</evidence>
<proteinExistence type="predicted"/>
<keyword evidence="2" id="KW-0472">Membrane</keyword>
<evidence type="ECO:0000313" key="5">
    <source>
        <dbReference type="Proteomes" id="UP001183176"/>
    </source>
</evidence>
<evidence type="ECO:0000256" key="1">
    <source>
        <dbReference type="SAM" id="MobiDB-lite"/>
    </source>
</evidence>
<dbReference type="EMBL" id="JAVREH010000015">
    <property type="protein sequence ID" value="MDT0262260.1"/>
    <property type="molecule type" value="Genomic_DNA"/>
</dbReference>
<feature type="chain" id="PRO_5045215735" description="Glycoprotein" evidence="3">
    <location>
        <begin position="22"/>
        <end position="742"/>
    </location>
</feature>
<organism evidence="4 5">
    <name type="scientific">Jatrophihabitans lederbergiae</name>
    <dbReference type="NCBI Taxonomy" id="3075547"/>
    <lineage>
        <taxon>Bacteria</taxon>
        <taxon>Bacillati</taxon>
        <taxon>Actinomycetota</taxon>
        <taxon>Actinomycetes</taxon>
        <taxon>Jatrophihabitantales</taxon>
        <taxon>Jatrophihabitantaceae</taxon>
        <taxon>Jatrophihabitans</taxon>
    </lineage>
</organism>
<dbReference type="RefSeq" id="WP_311423409.1">
    <property type="nucleotide sequence ID" value="NZ_JAVREH010000015.1"/>
</dbReference>
<sequence length="742" mass="77698">MISTRRFAAALGVLAITLLSAAVPSAAVPSAAGFQRAHAMALPRTQPTPTLSSVSVTLNRVTPRSPDATKPSQPVTFVATLTNNTDSTYSDLRVGLQRGLPITQPRLLTEAISTPPETGFEVPGPLRLAGQLLPRQSVTVTYRTTSGALCLCYNGVYPYAVVVHGVSDPDAGSVELGRTQVLLPSFLDTPKTVTVGWVWPLLDKPHRSVDQNIFTDEQLAGEVGPGGRLDRALEAAELVAGQVRLTLLIDPDLLDSLTVMSSPSGYRVRSGSGTVPGTGGRLAAEWLARLKKVKAKHDVVLTAYADPDVNAVTRAGLKWSTALDPQVQARIAPTLDGDFSSDLLTWPAGGALTSKALDALVGGGASTIMLSDAAFPGADQDQQPADALASLPSAAGEAMALVTNTGIENTTNQILRPGATPQNAQQTLLAQLAIQAEQDPSRGHFVVIAPDRYVDTSPQAAASTILATRDTSWSRAISIRQALRTVLPTDHGALQTNVENPSAEISPSGLQKIGQVQQAVTSMNEALHNNDAAAELLGAFNNGIHRAESSAWRTYPAEGASLVENLEGRIDQITSSVHLVQPAVGTYSLSSADSPVVVTVSNQLPKPVTVRVGVAAANGVIGFRPPPVETQTIPARSIATIRIPTHVDRLGKFRVIARVSTPDGRQLGQTVTLNLRATSIGTISKIITIVAVTVLILALLRRLVRRVRHGSSHRNRHGQAPAGSGASGPGTSGTETAMGATS</sequence>
<gene>
    <name evidence="4" type="ORF">RM423_12750</name>
</gene>
<feature type="signal peptide" evidence="3">
    <location>
        <begin position="1"/>
        <end position="21"/>
    </location>
</feature>
<keyword evidence="5" id="KW-1185">Reference proteome</keyword>
<keyword evidence="2" id="KW-1133">Transmembrane helix</keyword>